<keyword evidence="1" id="KW-0812">Transmembrane</keyword>
<protein>
    <recommendedName>
        <fullName evidence="4">TIGR02808 family protein</fullName>
    </recommendedName>
</protein>
<sequence length="41" mass="4539">MSTLESIIWHILGYAAMPSIFIVGFIAVAVVSMAILKRMEK</sequence>
<keyword evidence="3" id="KW-1185">Reference proteome</keyword>
<evidence type="ECO:0000256" key="1">
    <source>
        <dbReference type="SAM" id="Phobius"/>
    </source>
</evidence>
<feature type="transmembrane region" description="Helical" evidence="1">
    <location>
        <begin position="12"/>
        <end position="36"/>
    </location>
</feature>
<evidence type="ECO:0000313" key="2">
    <source>
        <dbReference type="EMBL" id="GLS83277.1"/>
    </source>
</evidence>
<dbReference type="RefSeq" id="WP_095497163.1">
    <property type="nucleotide sequence ID" value="NZ_BSPO01000002.1"/>
</dbReference>
<gene>
    <name evidence="2" type="ORF">GCM10007894_12540</name>
</gene>
<name>A0AA37TS33_9GAMM</name>
<evidence type="ECO:0008006" key="4">
    <source>
        <dbReference type="Google" id="ProtNLM"/>
    </source>
</evidence>
<comment type="caution">
    <text evidence="2">The sequence shown here is derived from an EMBL/GenBank/DDBJ whole genome shotgun (WGS) entry which is preliminary data.</text>
</comment>
<dbReference type="AlphaFoldDB" id="A0AA37TS33"/>
<dbReference type="Proteomes" id="UP001157439">
    <property type="component" value="Unassembled WGS sequence"/>
</dbReference>
<organism evidence="2 3">
    <name type="scientific">Paraferrimonas haliotis</name>
    <dbReference type="NCBI Taxonomy" id="2013866"/>
    <lineage>
        <taxon>Bacteria</taxon>
        <taxon>Pseudomonadati</taxon>
        <taxon>Pseudomonadota</taxon>
        <taxon>Gammaproteobacteria</taxon>
        <taxon>Alteromonadales</taxon>
        <taxon>Ferrimonadaceae</taxon>
        <taxon>Paraferrimonas</taxon>
    </lineage>
</organism>
<dbReference type="Pfam" id="PF09574">
    <property type="entry name" value="DUF2374"/>
    <property type="match status" value="1"/>
</dbReference>
<proteinExistence type="predicted"/>
<dbReference type="InterPro" id="IPR014175">
    <property type="entry name" value="CHP02808"/>
</dbReference>
<keyword evidence="1" id="KW-1133">Transmembrane helix</keyword>
<reference evidence="2 3" key="1">
    <citation type="journal article" date="2014" name="Int. J. Syst. Evol. Microbiol.">
        <title>Complete genome sequence of Corynebacterium casei LMG S-19264T (=DSM 44701T), isolated from a smear-ripened cheese.</title>
        <authorList>
            <consortium name="US DOE Joint Genome Institute (JGI-PGF)"/>
            <person name="Walter F."/>
            <person name="Albersmeier A."/>
            <person name="Kalinowski J."/>
            <person name="Ruckert C."/>
        </authorList>
    </citation>
    <scope>NUCLEOTIDE SEQUENCE [LARGE SCALE GENOMIC DNA]</scope>
    <source>
        <strain evidence="2 3">NBRC 112785</strain>
    </source>
</reference>
<keyword evidence="1" id="KW-0472">Membrane</keyword>
<evidence type="ECO:0000313" key="3">
    <source>
        <dbReference type="Proteomes" id="UP001157439"/>
    </source>
</evidence>
<dbReference type="NCBIfam" id="TIGR02808">
    <property type="entry name" value="short_TIGR02808"/>
    <property type="match status" value="1"/>
</dbReference>
<accession>A0AA37TS33</accession>
<dbReference type="EMBL" id="BSPO01000002">
    <property type="protein sequence ID" value="GLS83277.1"/>
    <property type="molecule type" value="Genomic_DNA"/>
</dbReference>